<keyword evidence="1" id="KW-0548">Nucleotidyltransferase</keyword>
<name>A0ABZ2KLL2_9BACT</name>
<sequence length="247" mass="27090">MSVHPVLGIVPARGGSKGLPRKNIRPLAGLPLLAHTLRCAEMAPVVDRVIVSTDDAEVADIARAHGGDVPFMRPAELARDDSPMMPVLAHALREAEAQDGRQYGSVLLLDPTSPARLPEDIARAVEMLAAAPPHVDGIVACSRPSFNPFWVGVTAKDGLLERAFDATQVYGRRQDVPTFYRVNGALYLWRRDFVLGADASWLTSGKHLLLEIPEARAFSLDDEREFRLLELQIEHGLLNLPWRTGPT</sequence>
<dbReference type="RefSeq" id="WP_394848572.1">
    <property type="nucleotide sequence ID" value="NZ_CP089982.1"/>
</dbReference>
<proteinExistence type="predicted"/>
<dbReference type="InterPro" id="IPR003329">
    <property type="entry name" value="Cytidylyl_trans"/>
</dbReference>
<organism evidence="1 2">
    <name type="scientific">Pendulispora brunnea</name>
    <dbReference type="NCBI Taxonomy" id="2905690"/>
    <lineage>
        <taxon>Bacteria</taxon>
        <taxon>Pseudomonadati</taxon>
        <taxon>Myxococcota</taxon>
        <taxon>Myxococcia</taxon>
        <taxon>Myxococcales</taxon>
        <taxon>Sorangiineae</taxon>
        <taxon>Pendulisporaceae</taxon>
        <taxon>Pendulispora</taxon>
    </lineage>
</organism>
<evidence type="ECO:0000313" key="1">
    <source>
        <dbReference type="EMBL" id="WXA97955.1"/>
    </source>
</evidence>
<dbReference type="SUPFAM" id="SSF53448">
    <property type="entry name" value="Nucleotide-diphospho-sugar transferases"/>
    <property type="match status" value="1"/>
</dbReference>
<dbReference type="Gene3D" id="3.90.550.10">
    <property type="entry name" value="Spore Coat Polysaccharide Biosynthesis Protein SpsA, Chain A"/>
    <property type="match status" value="1"/>
</dbReference>
<dbReference type="GO" id="GO:0016779">
    <property type="term" value="F:nucleotidyltransferase activity"/>
    <property type="evidence" value="ECO:0007669"/>
    <property type="project" value="UniProtKB-KW"/>
</dbReference>
<evidence type="ECO:0000313" key="2">
    <source>
        <dbReference type="Proteomes" id="UP001379533"/>
    </source>
</evidence>
<keyword evidence="2" id="KW-1185">Reference proteome</keyword>
<dbReference type="CDD" id="cd02513">
    <property type="entry name" value="CMP-NeuAc_Synthase"/>
    <property type="match status" value="1"/>
</dbReference>
<dbReference type="PANTHER" id="PTHR21485:SF6">
    <property type="entry name" value="N-ACYLNEURAMINATE CYTIDYLYLTRANSFERASE-RELATED"/>
    <property type="match status" value="1"/>
</dbReference>
<reference evidence="1 2" key="1">
    <citation type="submission" date="2021-12" db="EMBL/GenBank/DDBJ databases">
        <title>Discovery of the Pendulisporaceae a myxobacterial family with distinct sporulation behavior and unique specialized metabolism.</title>
        <authorList>
            <person name="Garcia R."/>
            <person name="Popoff A."/>
            <person name="Bader C.D."/>
            <person name="Loehr J."/>
            <person name="Walesch S."/>
            <person name="Walt C."/>
            <person name="Boldt J."/>
            <person name="Bunk B."/>
            <person name="Haeckl F.J.F.P.J."/>
            <person name="Gunesch A.P."/>
            <person name="Birkelbach J."/>
            <person name="Nuebel U."/>
            <person name="Pietschmann T."/>
            <person name="Bach T."/>
            <person name="Mueller R."/>
        </authorList>
    </citation>
    <scope>NUCLEOTIDE SEQUENCE [LARGE SCALE GENOMIC DNA]</scope>
    <source>
        <strain evidence="1 2">MSr12523</strain>
    </source>
</reference>
<gene>
    <name evidence="1" type="ORF">LZC95_14070</name>
</gene>
<dbReference type="PANTHER" id="PTHR21485">
    <property type="entry name" value="HAD SUPERFAMILY MEMBERS CMAS AND KDSC"/>
    <property type="match status" value="1"/>
</dbReference>
<accession>A0ABZ2KLL2</accession>
<dbReference type="Proteomes" id="UP001379533">
    <property type="component" value="Chromosome"/>
</dbReference>
<dbReference type="InterPro" id="IPR050793">
    <property type="entry name" value="CMP-NeuNAc_synthase"/>
</dbReference>
<protein>
    <submittedName>
        <fullName evidence="1">Acylneuraminate cytidylyltransferase family protein</fullName>
    </submittedName>
</protein>
<dbReference type="EMBL" id="CP089982">
    <property type="protein sequence ID" value="WXA97955.1"/>
    <property type="molecule type" value="Genomic_DNA"/>
</dbReference>
<keyword evidence="1" id="KW-0808">Transferase</keyword>
<dbReference type="Pfam" id="PF02348">
    <property type="entry name" value="CTP_transf_3"/>
    <property type="match status" value="1"/>
</dbReference>
<dbReference type="InterPro" id="IPR029044">
    <property type="entry name" value="Nucleotide-diphossugar_trans"/>
</dbReference>